<evidence type="ECO:0000256" key="4">
    <source>
        <dbReference type="PROSITE-ProRule" id="PRU00091"/>
    </source>
</evidence>
<evidence type="ECO:0000259" key="6">
    <source>
        <dbReference type="PROSITE" id="PS50178"/>
    </source>
</evidence>
<feature type="compositionally biased region" description="Polar residues" evidence="5">
    <location>
        <begin position="17"/>
        <end position="35"/>
    </location>
</feature>
<dbReference type="InParanoid" id="A0A1V9XKV2"/>
<evidence type="ECO:0000256" key="1">
    <source>
        <dbReference type="ARBA" id="ARBA00022723"/>
    </source>
</evidence>
<feature type="domain" description="FYVE-type" evidence="6">
    <location>
        <begin position="53"/>
        <end position="106"/>
    </location>
</feature>
<keyword evidence="3" id="KW-0862">Zinc</keyword>
<feature type="non-terminal residue" evidence="7">
    <location>
        <position position="1"/>
    </location>
</feature>
<dbReference type="SMART" id="SM00064">
    <property type="entry name" value="FYVE"/>
    <property type="match status" value="1"/>
</dbReference>
<accession>A0A1V9XKV2</accession>
<dbReference type="InterPro" id="IPR000306">
    <property type="entry name" value="Znf_FYVE"/>
</dbReference>
<dbReference type="OrthoDB" id="271628at2759"/>
<protein>
    <submittedName>
        <fullName evidence="7">Myotubularin-related protein 6-like</fullName>
    </submittedName>
</protein>
<keyword evidence="2 4" id="KW-0863">Zinc-finger</keyword>
<dbReference type="CDD" id="cd15738">
    <property type="entry name" value="FYVE_MTMR_unchar"/>
    <property type="match status" value="1"/>
</dbReference>
<dbReference type="GO" id="GO:0008270">
    <property type="term" value="F:zinc ion binding"/>
    <property type="evidence" value="ECO:0007669"/>
    <property type="project" value="UniProtKB-KW"/>
</dbReference>
<dbReference type="EMBL" id="MNPL01008873">
    <property type="protein sequence ID" value="OQR74012.1"/>
    <property type="molecule type" value="Genomic_DNA"/>
</dbReference>
<comment type="caution">
    <text evidence="7">The sequence shown here is derived from an EMBL/GenBank/DDBJ whole genome shotgun (WGS) entry which is preliminary data.</text>
</comment>
<gene>
    <name evidence="7" type="ORF">BIW11_03477</name>
</gene>
<keyword evidence="8" id="KW-1185">Reference proteome</keyword>
<feature type="compositionally biased region" description="Low complexity" evidence="5">
    <location>
        <begin position="1"/>
        <end position="16"/>
    </location>
</feature>
<organism evidence="7 8">
    <name type="scientific">Tropilaelaps mercedesae</name>
    <dbReference type="NCBI Taxonomy" id="418985"/>
    <lineage>
        <taxon>Eukaryota</taxon>
        <taxon>Metazoa</taxon>
        <taxon>Ecdysozoa</taxon>
        <taxon>Arthropoda</taxon>
        <taxon>Chelicerata</taxon>
        <taxon>Arachnida</taxon>
        <taxon>Acari</taxon>
        <taxon>Parasitiformes</taxon>
        <taxon>Mesostigmata</taxon>
        <taxon>Gamasina</taxon>
        <taxon>Dermanyssoidea</taxon>
        <taxon>Laelapidae</taxon>
        <taxon>Tropilaelaps</taxon>
    </lineage>
</organism>
<keyword evidence="1" id="KW-0479">Metal-binding</keyword>
<dbReference type="PROSITE" id="PS50178">
    <property type="entry name" value="ZF_FYVE"/>
    <property type="match status" value="1"/>
</dbReference>
<name>A0A1V9XKV2_9ACAR</name>
<evidence type="ECO:0000256" key="5">
    <source>
        <dbReference type="SAM" id="MobiDB-lite"/>
    </source>
</evidence>
<dbReference type="STRING" id="418985.A0A1V9XKV2"/>
<evidence type="ECO:0000313" key="8">
    <source>
        <dbReference type="Proteomes" id="UP000192247"/>
    </source>
</evidence>
<dbReference type="InterPro" id="IPR017455">
    <property type="entry name" value="Znf_FYVE-rel"/>
</dbReference>
<sequence>SSSERSSSSVVVGNSSKTKASGTTIDSRGLRQQQQPVGAVALEWISLRKAVQCSCTLPVDSALRKFHCWSCGGVFCGRCLDRQLALPGHLSGRSVTVCRGCFKALTKTNSIEYDNNT</sequence>
<feature type="region of interest" description="Disordered" evidence="5">
    <location>
        <begin position="1"/>
        <end position="35"/>
    </location>
</feature>
<evidence type="ECO:0000256" key="3">
    <source>
        <dbReference type="ARBA" id="ARBA00022833"/>
    </source>
</evidence>
<dbReference type="Pfam" id="PF01363">
    <property type="entry name" value="FYVE"/>
    <property type="match status" value="1"/>
</dbReference>
<evidence type="ECO:0000256" key="2">
    <source>
        <dbReference type="ARBA" id="ARBA00022771"/>
    </source>
</evidence>
<dbReference type="AlphaFoldDB" id="A0A1V9XKV2"/>
<dbReference type="SUPFAM" id="SSF57903">
    <property type="entry name" value="FYVE/PHD zinc finger"/>
    <property type="match status" value="1"/>
</dbReference>
<evidence type="ECO:0000313" key="7">
    <source>
        <dbReference type="EMBL" id="OQR74012.1"/>
    </source>
</evidence>
<dbReference type="InterPro" id="IPR011011">
    <property type="entry name" value="Znf_FYVE_PHD"/>
</dbReference>
<proteinExistence type="predicted"/>
<dbReference type="Gene3D" id="3.30.40.10">
    <property type="entry name" value="Zinc/RING finger domain, C3HC4 (zinc finger)"/>
    <property type="match status" value="1"/>
</dbReference>
<dbReference type="Proteomes" id="UP000192247">
    <property type="component" value="Unassembled WGS sequence"/>
</dbReference>
<dbReference type="InterPro" id="IPR013083">
    <property type="entry name" value="Znf_RING/FYVE/PHD"/>
</dbReference>
<reference evidence="7 8" key="1">
    <citation type="journal article" date="2017" name="Gigascience">
        <title>Draft genome of the honey bee ectoparasitic mite, Tropilaelaps mercedesae, is shaped by the parasitic life history.</title>
        <authorList>
            <person name="Dong X."/>
            <person name="Armstrong S.D."/>
            <person name="Xia D."/>
            <person name="Makepeace B.L."/>
            <person name="Darby A.C."/>
            <person name="Kadowaki T."/>
        </authorList>
    </citation>
    <scope>NUCLEOTIDE SEQUENCE [LARGE SCALE GENOMIC DNA]</scope>
    <source>
        <strain evidence="7">Wuxi-XJTLU</strain>
    </source>
</reference>